<dbReference type="GO" id="GO:0000270">
    <property type="term" value="P:peptidoglycan metabolic process"/>
    <property type="evidence" value="ECO:0007669"/>
    <property type="project" value="InterPro"/>
</dbReference>
<dbReference type="PANTHER" id="PTHR37423">
    <property type="entry name" value="SOLUBLE LYTIC MUREIN TRANSGLYCOSYLASE-RELATED"/>
    <property type="match status" value="1"/>
</dbReference>
<evidence type="ECO:0000259" key="2">
    <source>
        <dbReference type="Pfam" id="PF01464"/>
    </source>
</evidence>
<dbReference type="CDD" id="cd00254">
    <property type="entry name" value="LT-like"/>
    <property type="match status" value="1"/>
</dbReference>
<keyword evidence="3" id="KW-0456">Lyase</keyword>
<gene>
    <name evidence="3" type="primary">mltC</name>
    <name evidence="3" type="ORF">A21D_02995</name>
    <name evidence="4" type="ORF">V2W34_05405</name>
</gene>
<dbReference type="GO" id="GO:0008933">
    <property type="term" value="F:peptidoglycan lytic transglycosylase activity"/>
    <property type="evidence" value="ECO:0007669"/>
    <property type="project" value="InterPro"/>
</dbReference>
<dbReference type="EMBL" id="CP018622">
    <property type="protein sequence ID" value="AUJ26037.1"/>
    <property type="molecule type" value="Genomic_DNA"/>
</dbReference>
<dbReference type="RefSeq" id="WP_077703316.1">
    <property type="nucleotide sequence ID" value="NZ_CP018622.1"/>
</dbReference>
<comment type="similarity">
    <text evidence="1">Belongs to the transglycosylase Slt family.</text>
</comment>
<evidence type="ECO:0000256" key="1">
    <source>
        <dbReference type="ARBA" id="ARBA00007734"/>
    </source>
</evidence>
<sequence>MEIRELQKMMQYEAMSILTSGSNGFSSHSPMMELAFKQLLQEQLNKANTLQATHSLPPKNHTYPLNNTLATTYSKMTQTSDTTTKEIDTLIQDAARKYQVDERLIRSVIQTESNFNPLAKSSAGAQGLMQLMPATARGLGVTNPYDPQQNIQGGVKYLKQMMDRYNGHTELALAAYNAGPGNVDKHQGVPPFKETQNYVQKVMHQYLA</sequence>
<dbReference type="PANTHER" id="PTHR37423:SF2">
    <property type="entry name" value="MEMBRANE-BOUND LYTIC MUREIN TRANSGLYCOSYLASE C"/>
    <property type="match status" value="1"/>
</dbReference>
<reference evidence="5" key="2">
    <citation type="submission" date="2016-11" db="EMBL/GenBank/DDBJ databases">
        <title>Complete genome sequence of Virgibacillus pantothenticus 21D, a halophilic bacterium isolated from the deep hypersaline anoxic basin Discovery in the Mediterranean Sea.</title>
        <authorList>
            <person name="Zeaiter Z."/>
            <person name="Booth J.M."/>
            <person name="Prosdocimi E.M."/>
            <person name="Mapelli F."/>
            <person name="Fusi M."/>
            <person name="Daffonchio D."/>
            <person name="Borin S."/>
            <person name="Crotti E."/>
        </authorList>
    </citation>
    <scope>NUCLEOTIDE SEQUENCE [LARGE SCALE GENOMIC DNA]</scope>
    <source>
        <strain evidence="5">21D</strain>
    </source>
</reference>
<evidence type="ECO:0000313" key="3">
    <source>
        <dbReference type="EMBL" id="AUJ26037.1"/>
    </source>
</evidence>
<dbReference type="PROSITE" id="PS00922">
    <property type="entry name" value="TRANSGLYCOSYLASE"/>
    <property type="match status" value="1"/>
</dbReference>
<dbReference type="EC" id="4.2.2.-" evidence="3"/>
<organism evidence="3 5">
    <name type="scientific">Virgibacillus dokdonensis</name>
    <dbReference type="NCBI Taxonomy" id="302167"/>
    <lineage>
        <taxon>Bacteria</taxon>
        <taxon>Bacillati</taxon>
        <taxon>Bacillota</taxon>
        <taxon>Bacilli</taxon>
        <taxon>Bacillales</taxon>
        <taxon>Bacillaceae</taxon>
        <taxon>Virgibacillus</taxon>
    </lineage>
</organism>
<evidence type="ECO:0000313" key="5">
    <source>
        <dbReference type="Proteomes" id="UP000234237"/>
    </source>
</evidence>
<proteinExistence type="inferred from homology"/>
<dbReference type="EC" id="4.2.2.n1" evidence="4"/>
<keyword evidence="6" id="KW-1185">Reference proteome</keyword>
<protein>
    <submittedName>
        <fullName evidence="4">Lytic transglycosylase domain-containing protein</fullName>
        <ecNumber evidence="4">4.2.2.n1</ecNumber>
    </submittedName>
    <submittedName>
        <fullName evidence="3">Membrane-bound lytic murein transglycosylase C</fullName>
        <ecNumber evidence="3">4.2.2.-</ecNumber>
    </submittedName>
</protein>
<dbReference type="SUPFAM" id="SSF53955">
    <property type="entry name" value="Lysozyme-like"/>
    <property type="match status" value="1"/>
</dbReference>
<dbReference type="Gene3D" id="1.10.530.10">
    <property type="match status" value="1"/>
</dbReference>
<accession>A0A2K9J267</accession>
<dbReference type="EMBL" id="JAZHPM010000007">
    <property type="protein sequence ID" value="MEF2291448.1"/>
    <property type="molecule type" value="Genomic_DNA"/>
</dbReference>
<reference evidence="4 6" key="3">
    <citation type="submission" date="2024-01" db="EMBL/GenBank/DDBJ databases">
        <title>Survival strategy associated with biotechnological potential of Virgibacillus dokdonensis T4.6 isolated from salt-fermented shrimp paste.</title>
        <authorList>
            <person name="Doan T.V."/>
            <person name="Quach N.T."/>
            <person name="Phi Q.-T."/>
        </authorList>
    </citation>
    <scope>NUCLEOTIDE SEQUENCE [LARGE SCALE GENOMIC DNA]</scope>
    <source>
        <strain evidence="4 6">T4.6</strain>
    </source>
</reference>
<feature type="domain" description="Transglycosylase SLT" evidence="2">
    <location>
        <begin position="90"/>
        <end position="198"/>
    </location>
</feature>
<dbReference type="KEGG" id="vpn:A21D_02995"/>
<dbReference type="InterPro" id="IPR008258">
    <property type="entry name" value="Transglycosylase_SLT_dom_1"/>
</dbReference>
<dbReference type="Proteomes" id="UP000234237">
    <property type="component" value="Chromosome"/>
</dbReference>
<dbReference type="Pfam" id="PF01464">
    <property type="entry name" value="SLT"/>
    <property type="match status" value="1"/>
</dbReference>
<dbReference type="InterPro" id="IPR000189">
    <property type="entry name" value="Transglyc_AS"/>
</dbReference>
<dbReference type="AlphaFoldDB" id="A0A2K9J267"/>
<dbReference type="InterPro" id="IPR023346">
    <property type="entry name" value="Lysozyme-like_dom_sf"/>
</dbReference>
<name>A0A2K9J267_9BACI</name>
<reference evidence="3" key="1">
    <citation type="submission" date="2016-11" db="EMBL/GenBank/DDBJ databases">
        <title>Complete genome sequence of Virgibacillus dokdonensis 21D, a halophilic bacterium isolated from the deep hypersaline anoxic basin Discovery in the Mediterranean Sea.</title>
        <authorList>
            <person name="Zeaiter Z."/>
            <person name="Booth J.M."/>
            <person name="Prosdocimi E.M."/>
            <person name="Mapelli F."/>
            <person name="Fusi M."/>
            <person name="Daffonchio D."/>
            <person name="Borin S."/>
            <person name="Crotti E."/>
        </authorList>
    </citation>
    <scope>NUCLEOTIDE SEQUENCE</scope>
    <source>
        <strain evidence="3">21D</strain>
    </source>
</reference>
<dbReference type="GO" id="GO:0016020">
    <property type="term" value="C:membrane"/>
    <property type="evidence" value="ECO:0007669"/>
    <property type="project" value="InterPro"/>
</dbReference>
<evidence type="ECO:0000313" key="6">
    <source>
        <dbReference type="Proteomes" id="UP001356080"/>
    </source>
</evidence>
<dbReference type="STRING" id="302167.GCA_900166595_01827"/>
<evidence type="ECO:0000313" key="4">
    <source>
        <dbReference type="EMBL" id="MEF2291448.1"/>
    </source>
</evidence>
<dbReference type="Proteomes" id="UP001356080">
    <property type="component" value="Unassembled WGS sequence"/>
</dbReference>